<evidence type="ECO:0000259" key="1">
    <source>
        <dbReference type="Pfam" id="PF03413"/>
    </source>
</evidence>
<protein>
    <recommendedName>
        <fullName evidence="1">PepSY domain-containing protein</fullName>
    </recommendedName>
</protein>
<comment type="caution">
    <text evidence="2">The sequence shown here is derived from an EMBL/GenBank/DDBJ whole genome shotgun (WGS) entry which is preliminary data.</text>
</comment>
<dbReference type="InterPro" id="IPR025711">
    <property type="entry name" value="PepSY"/>
</dbReference>
<sequence>MSNSVLAEEKPHYFEKCLAAALVERPGQVVKVEMISVESDHVYEFDIRGIDGSDWDISCDAHRVVISEIEREVDNVNHPLFKSKAKVNEAEARKTALAVYPGEIVEVEYEIESNGAATYEFDIDTTMGGQQMKIEVDATSGDIVEAHSELWQVGLE</sequence>
<organism evidence="2">
    <name type="scientific">marine sediment metagenome</name>
    <dbReference type="NCBI Taxonomy" id="412755"/>
    <lineage>
        <taxon>unclassified sequences</taxon>
        <taxon>metagenomes</taxon>
        <taxon>ecological metagenomes</taxon>
    </lineage>
</organism>
<dbReference type="Gene3D" id="3.30.505.20">
    <property type="match status" value="1"/>
</dbReference>
<evidence type="ECO:0000313" key="2">
    <source>
        <dbReference type="EMBL" id="KKN28589.1"/>
    </source>
</evidence>
<dbReference type="Pfam" id="PF03413">
    <property type="entry name" value="PepSY"/>
    <property type="match status" value="1"/>
</dbReference>
<name>A0A0F9PEK6_9ZZZZ</name>
<dbReference type="AlphaFoldDB" id="A0A0F9PEK6"/>
<dbReference type="Gene3D" id="3.10.450.40">
    <property type="match status" value="1"/>
</dbReference>
<accession>A0A0F9PEK6</accession>
<reference evidence="2" key="1">
    <citation type="journal article" date="2015" name="Nature">
        <title>Complex archaea that bridge the gap between prokaryotes and eukaryotes.</title>
        <authorList>
            <person name="Spang A."/>
            <person name="Saw J.H."/>
            <person name="Jorgensen S.L."/>
            <person name="Zaremba-Niedzwiedzka K."/>
            <person name="Martijn J."/>
            <person name="Lind A.E."/>
            <person name="van Eijk R."/>
            <person name="Schleper C."/>
            <person name="Guy L."/>
            <person name="Ettema T.J."/>
        </authorList>
    </citation>
    <scope>NUCLEOTIDE SEQUENCE</scope>
</reference>
<gene>
    <name evidence="2" type="ORF">LCGC14_0852710</name>
</gene>
<feature type="domain" description="PepSY" evidence="1">
    <location>
        <begin position="86"/>
        <end position="146"/>
    </location>
</feature>
<dbReference type="EMBL" id="LAZR01002549">
    <property type="protein sequence ID" value="KKN28589.1"/>
    <property type="molecule type" value="Genomic_DNA"/>
</dbReference>
<proteinExistence type="predicted"/>